<keyword evidence="3" id="KW-0808">Transferase</keyword>
<comment type="cofactor">
    <cofactor evidence="1">
        <name>pyridoxal 5'-phosphate</name>
        <dbReference type="ChEBI" id="CHEBI:597326"/>
    </cofactor>
</comment>
<dbReference type="CDD" id="cd00609">
    <property type="entry name" value="AAT_like"/>
    <property type="match status" value="1"/>
</dbReference>
<keyword evidence="2" id="KW-0032">Aminotransferase</keyword>
<accession>A0A250X7V4</accession>
<evidence type="ECO:0000313" key="5">
    <source>
        <dbReference type="EMBL" id="GAX78962.1"/>
    </source>
</evidence>
<name>A0A250X7V4_9CHLO</name>
<evidence type="ECO:0000256" key="2">
    <source>
        <dbReference type="ARBA" id="ARBA00022576"/>
    </source>
</evidence>
<dbReference type="EMBL" id="BEGY01000037">
    <property type="protein sequence ID" value="GAX78962.1"/>
    <property type="molecule type" value="Genomic_DNA"/>
</dbReference>
<keyword evidence="6" id="KW-1185">Reference proteome</keyword>
<dbReference type="Gene3D" id="3.40.640.10">
    <property type="entry name" value="Type I PLP-dependent aspartate aminotransferase-like (Major domain)"/>
    <property type="match status" value="1"/>
</dbReference>
<reference evidence="5 6" key="1">
    <citation type="submission" date="2017-08" db="EMBL/GenBank/DDBJ databases">
        <title>Acidophilic green algal genome provides insights into adaptation to an acidic environment.</title>
        <authorList>
            <person name="Hirooka S."/>
            <person name="Hirose Y."/>
            <person name="Kanesaki Y."/>
            <person name="Higuchi S."/>
            <person name="Fujiwara T."/>
            <person name="Onuma R."/>
            <person name="Era A."/>
            <person name="Ohbayashi R."/>
            <person name="Uzuka A."/>
            <person name="Nozaki H."/>
            <person name="Yoshikawa H."/>
            <person name="Miyagishima S.Y."/>
        </authorList>
    </citation>
    <scope>NUCLEOTIDE SEQUENCE [LARGE SCALE GENOMIC DNA]</scope>
    <source>
        <strain evidence="5 6">NIES-2499</strain>
    </source>
</reference>
<organism evidence="5 6">
    <name type="scientific">Chlamydomonas eustigma</name>
    <dbReference type="NCBI Taxonomy" id="1157962"/>
    <lineage>
        <taxon>Eukaryota</taxon>
        <taxon>Viridiplantae</taxon>
        <taxon>Chlorophyta</taxon>
        <taxon>core chlorophytes</taxon>
        <taxon>Chlorophyceae</taxon>
        <taxon>CS clade</taxon>
        <taxon>Chlamydomonadales</taxon>
        <taxon>Chlamydomonadaceae</taxon>
        <taxon>Chlamydomonas</taxon>
    </lineage>
</organism>
<comment type="caution">
    <text evidence="5">The sequence shown here is derived from an EMBL/GenBank/DDBJ whole genome shotgun (WGS) entry which is preliminary data.</text>
</comment>
<evidence type="ECO:0000259" key="4">
    <source>
        <dbReference type="Pfam" id="PF00155"/>
    </source>
</evidence>
<dbReference type="STRING" id="1157962.A0A250X7V4"/>
<dbReference type="InterPro" id="IPR015422">
    <property type="entry name" value="PyrdxlP-dep_Trfase_small"/>
</dbReference>
<dbReference type="GO" id="GO:0030170">
    <property type="term" value="F:pyridoxal phosphate binding"/>
    <property type="evidence" value="ECO:0007669"/>
    <property type="project" value="InterPro"/>
</dbReference>
<sequence length="304" mass="33328">MLIGSQEGLGHLLLAAADHGDGICMTDVAYPSYFGAVQVAGLNPIYMPLSPEDHLPDFDRIDINQIRETKAKIMLLNYPNNPTSATADEAFFSKAIAFCKAHGLLLIHDAPYVDLTFESDHAVSPLSLSGGMDCCIELFSFAKSYHIAGFRLGFALGNKEAIAALESVKAPIDFNQYLGIQRMGITCLGLPRERVRRDAMVWKERALAMTTALKERAGWNVEMPRSCMYLWAKLPDNLSTSDLEFCVKLVENHGVAISPGGNFGPGGKGYVRFALVQPVDRLIEAAARIGSLCRELVRMKETEV</sequence>
<dbReference type="PANTHER" id="PTHR42832">
    <property type="entry name" value="AMINO ACID AMINOTRANSFERASE"/>
    <property type="match status" value="1"/>
</dbReference>
<feature type="domain" description="Aminotransferase class I/classII large" evidence="4">
    <location>
        <begin position="3"/>
        <end position="275"/>
    </location>
</feature>
<dbReference type="PANTHER" id="PTHR42832:SF2">
    <property type="entry name" value="ASPARTATE TRANSAMINASE"/>
    <property type="match status" value="1"/>
</dbReference>
<dbReference type="Gene3D" id="3.90.1150.10">
    <property type="entry name" value="Aspartate Aminotransferase, domain 1"/>
    <property type="match status" value="1"/>
</dbReference>
<dbReference type="Pfam" id="PF00155">
    <property type="entry name" value="Aminotran_1_2"/>
    <property type="match status" value="1"/>
</dbReference>
<dbReference type="InterPro" id="IPR015424">
    <property type="entry name" value="PyrdxlP-dep_Trfase"/>
</dbReference>
<evidence type="ECO:0000256" key="3">
    <source>
        <dbReference type="ARBA" id="ARBA00022679"/>
    </source>
</evidence>
<evidence type="ECO:0000313" key="6">
    <source>
        <dbReference type="Proteomes" id="UP000232323"/>
    </source>
</evidence>
<dbReference type="AlphaFoldDB" id="A0A250X7V4"/>
<dbReference type="Proteomes" id="UP000232323">
    <property type="component" value="Unassembled WGS sequence"/>
</dbReference>
<proteinExistence type="predicted"/>
<dbReference type="OrthoDB" id="7042322at2759"/>
<protein>
    <recommendedName>
        <fullName evidence="4">Aminotransferase class I/classII large domain-containing protein</fullName>
    </recommendedName>
</protein>
<dbReference type="SUPFAM" id="SSF53383">
    <property type="entry name" value="PLP-dependent transferases"/>
    <property type="match status" value="1"/>
</dbReference>
<dbReference type="InterPro" id="IPR004839">
    <property type="entry name" value="Aminotransferase_I/II_large"/>
</dbReference>
<dbReference type="InterPro" id="IPR050881">
    <property type="entry name" value="LL-DAP_aminotransferase"/>
</dbReference>
<dbReference type="GO" id="GO:0008483">
    <property type="term" value="F:transaminase activity"/>
    <property type="evidence" value="ECO:0007669"/>
    <property type="project" value="UniProtKB-KW"/>
</dbReference>
<evidence type="ECO:0000256" key="1">
    <source>
        <dbReference type="ARBA" id="ARBA00001933"/>
    </source>
</evidence>
<gene>
    <name evidence="5" type="ORF">CEUSTIGMA_g6402.t1</name>
</gene>
<dbReference type="InterPro" id="IPR015421">
    <property type="entry name" value="PyrdxlP-dep_Trfase_major"/>
</dbReference>